<gene>
    <name evidence="1" type="ORF">H6G14_11145</name>
</gene>
<evidence type="ECO:0000313" key="2">
    <source>
        <dbReference type="Proteomes" id="UP000621307"/>
    </source>
</evidence>
<dbReference type="EMBL" id="JACJQL010000013">
    <property type="protein sequence ID" value="MBD2251852.1"/>
    <property type="molecule type" value="Genomic_DNA"/>
</dbReference>
<keyword evidence="2" id="KW-1185">Reference proteome</keyword>
<proteinExistence type="predicted"/>
<dbReference type="Proteomes" id="UP000621307">
    <property type="component" value="Unassembled WGS sequence"/>
</dbReference>
<evidence type="ECO:0000313" key="1">
    <source>
        <dbReference type="EMBL" id="MBD2251852.1"/>
    </source>
</evidence>
<accession>A0ABR8BCN9</accession>
<sequence>MVIGHWSTVNSHHSSLITHHSLLSPSQIAFQGGVSMIDSMRSPTVGDRAIAPRII</sequence>
<organism evidence="1 2">
    <name type="scientific">Nostoc parmelioides FACHB-3921</name>
    <dbReference type="NCBI Taxonomy" id="2692909"/>
    <lineage>
        <taxon>Bacteria</taxon>
        <taxon>Bacillati</taxon>
        <taxon>Cyanobacteriota</taxon>
        <taxon>Cyanophyceae</taxon>
        <taxon>Nostocales</taxon>
        <taxon>Nostocaceae</taxon>
        <taxon>Nostoc</taxon>
    </lineage>
</organism>
<reference evidence="1 2" key="1">
    <citation type="journal article" date="2020" name="ISME J.">
        <title>Comparative genomics reveals insights into cyanobacterial evolution and habitat adaptation.</title>
        <authorList>
            <person name="Chen M.Y."/>
            <person name="Teng W.K."/>
            <person name="Zhao L."/>
            <person name="Hu C.X."/>
            <person name="Zhou Y.K."/>
            <person name="Han B.P."/>
            <person name="Song L.R."/>
            <person name="Shu W.S."/>
        </authorList>
    </citation>
    <scope>NUCLEOTIDE SEQUENCE [LARGE SCALE GENOMIC DNA]</scope>
    <source>
        <strain evidence="1 2">FACHB-3921</strain>
    </source>
</reference>
<comment type="caution">
    <text evidence="1">The sequence shown here is derived from an EMBL/GenBank/DDBJ whole genome shotgun (WGS) entry which is preliminary data.</text>
</comment>
<name>A0ABR8BCN9_9NOSO</name>
<dbReference type="RefSeq" id="WP_190567493.1">
    <property type="nucleotide sequence ID" value="NZ_JACJQL010000013.1"/>
</dbReference>
<protein>
    <submittedName>
        <fullName evidence="1">Uncharacterized protein</fullName>
    </submittedName>
</protein>